<feature type="compositionally biased region" description="Basic and acidic residues" evidence="2">
    <location>
        <begin position="80"/>
        <end position="98"/>
    </location>
</feature>
<keyword evidence="4" id="KW-1185">Reference proteome</keyword>
<evidence type="ECO:0000256" key="2">
    <source>
        <dbReference type="SAM" id="MobiDB-lite"/>
    </source>
</evidence>
<reference evidence="3 4" key="1">
    <citation type="submission" date="2024-04" db="EMBL/GenBank/DDBJ databases">
        <title>Isolation of an actinomycete strain from pig manure.</title>
        <authorList>
            <person name="Gong T."/>
            <person name="Yu Z."/>
            <person name="An M."/>
            <person name="Wei C."/>
            <person name="Yang W."/>
            <person name="Liu L."/>
        </authorList>
    </citation>
    <scope>NUCLEOTIDE SEQUENCE [LARGE SCALE GENOMIC DNA]</scope>
    <source>
        <strain evidence="3 4">ZF39</strain>
    </source>
</reference>
<dbReference type="Proteomes" id="UP001442841">
    <property type="component" value="Chromosome"/>
</dbReference>
<evidence type="ECO:0000313" key="3">
    <source>
        <dbReference type="EMBL" id="XAN08519.1"/>
    </source>
</evidence>
<name>A0ABZ3FR18_9ACTN</name>
<evidence type="ECO:0000313" key="4">
    <source>
        <dbReference type="Proteomes" id="UP001442841"/>
    </source>
</evidence>
<proteinExistence type="predicted"/>
<organism evidence="3 4">
    <name type="scientific">Ammonicoccus fulvus</name>
    <dbReference type="NCBI Taxonomy" id="3138240"/>
    <lineage>
        <taxon>Bacteria</taxon>
        <taxon>Bacillati</taxon>
        <taxon>Actinomycetota</taxon>
        <taxon>Actinomycetes</taxon>
        <taxon>Propionibacteriales</taxon>
        <taxon>Propionibacteriaceae</taxon>
        <taxon>Ammonicoccus</taxon>
    </lineage>
</organism>
<dbReference type="EMBL" id="CP154795">
    <property type="protein sequence ID" value="XAN08519.1"/>
    <property type="molecule type" value="Genomic_DNA"/>
</dbReference>
<protein>
    <submittedName>
        <fullName evidence="3">Uncharacterized protein</fullName>
    </submittedName>
</protein>
<sequence>MTDQTAQEKAIEDKIAAAEQEVKEANERRKELDRQLRWLKRARPQIAAEIVRRVEAKDDGSRQWVKQLRQEATDAIWKRHEEERLNAEREAERKEAEAARIAQATAPKGPEQGAAQPQQ</sequence>
<dbReference type="RefSeq" id="WP_425309975.1">
    <property type="nucleotide sequence ID" value="NZ_CP154795.1"/>
</dbReference>
<accession>A0ABZ3FR18</accession>
<keyword evidence="1" id="KW-0175">Coiled coil</keyword>
<evidence type="ECO:0000256" key="1">
    <source>
        <dbReference type="SAM" id="Coils"/>
    </source>
</evidence>
<feature type="coiled-coil region" evidence="1">
    <location>
        <begin position="1"/>
        <end position="42"/>
    </location>
</feature>
<feature type="region of interest" description="Disordered" evidence="2">
    <location>
        <begin position="80"/>
        <end position="119"/>
    </location>
</feature>
<gene>
    <name evidence="3" type="ORF">AADG42_14810</name>
</gene>